<keyword evidence="3" id="KW-0326">Glycosidase</keyword>
<keyword evidence="7" id="KW-1185">Reference proteome</keyword>
<evidence type="ECO:0000256" key="3">
    <source>
        <dbReference type="ARBA" id="ARBA00023295"/>
    </source>
</evidence>
<sequence>MAPLSMLLCFLFRFASAALFFHGECVRDVIENPARSTSSEVLTATTLADDGYSTLFPNGTGVKRSDFPSGFLFGTITSSMKHEAAELEDGKTYNIWDHFARNVKGASLDGSIPGQCGDNYHRYAEDHDLVVGLGMNAYRMSIAWSRIYPDGSGKVNELAIAHYNDVINDVLDKGLELFVTLWTQDHPHYVDQAYLGPLNATFVEDFAIYANTCFAAFGDRVKNWITFDEPNDYAGLGFATSQNPPGRCTSNIEIYGTCWEGNSGTEPYIAGHNLLLAHAEAVSIYRRDYQESQNGAIGIALWHRWFEPLTNTSADLAAAQRATDFLLGWFLDPIFSGDYPLSMREYVGKRLPEFTLEQSAKLNGSIDFLGLNVVTAFYAYEYDFYQKDYPDVTSYYLDPKAGTTGEKDGVPIGVGTHDYAVPWIIRKTLEYIKYKYDNFPTYITQTGWGIEDEDDNLDDDSRVDFFMTYYEQLLRAIEEGANVKGVFAWSLLDGFEFNLGLKVRLGIHYVDSDFNRYARKSAKWFKAMLSDSTTSSSRSYL</sequence>
<evidence type="ECO:0008006" key="8">
    <source>
        <dbReference type="Google" id="ProtNLM"/>
    </source>
</evidence>
<feature type="signal peptide" evidence="5">
    <location>
        <begin position="1"/>
        <end position="17"/>
    </location>
</feature>
<dbReference type="Gene3D" id="3.20.20.80">
    <property type="entry name" value="Glycosidases"/>
    <property type="match status" value="1"/>
</dbReference>
<evidence type="ECO:0000256" key="4">
    <source>
        <dbReference type="RuleBase" id="RU003690"/>
    </source>
</evidence>
<organism evidence="6 7">
    <name type="scientific">Ceratopteris richardii</name>
    <name type="common">Triangle waterfern</name>
    <dbReference type="NCBI Taxonomy" id="49495"/>
    <lineage>
        <taxon>Eukaryota</taxon>
        <taxon>Viridiplantae</taxon>
        <taxon>Streptophyta</taxon>
        <taxon>Embryophyta</taxon>
        <taxon>Tracheophyta</taxon>
        <taxon>Polypodiopsida</taxon>
        <taxon>Polypodiidae</taxon>
        <taxon>Polypodiales</taxon>
        <taxon>Pteridineae</taxon>
        <taxon>Pteridaceae</taxon>
        <taxon>Parkerioideae</taxon>
        <taxon>Ceratopteris</taxon>
    </lineage>
</organism>
<feature type="chain" id="PRO_5035737060" description="Beta-glucosidase" evidence="5">
    <location>
        <begin position="18"/>
        <end position="541"/>
    </location>
</feature>
<evidence type="ECO:0000256" key="2">
    <source>
        <dbReference type="ARBA" id="ARBA00022801"/>
    </source>
</evidence>
<dbReference type="GO" id="GO:0008422">
    <property type="term" value="F:beta-glucosidase activity"/>
    <property type="evidence" value="ECO:0007669"/>
    <property type="project" value="TreeGrafter"/>
</dbReference>
<accession>A0A8T2RU61</accession>
<reference evidence="6" key="1">
    <citation type="submission" date="2021-08" db="EMBL/GenBank/DDBJ databases">
        <title>WGS assembly of Ceratopteris richardii.</title>
        <authorList>
            <person name="Marchant D.B."/>
            <person name="Chen G."/>
            <person name="Jenkins J."/>
            <person name="Shu S."/>
            <person name="Leebens-Mack J."/>
            <person name="Grimwood J."/>
            <person name="Schmutz J."/>
            <person name="Soltis P."/>
            <person name="Soltis D."/>
            <person name="Chen Z.-H."/>
        </authorList>
    </citation>
    <scope>NUCLEOTIDE SEQUENCE</scope>
    <source>
        <strain evidence="6">Whitten #5841</strain>
        <tissue evidence="6">Leaf</tissue>
    </source>
</reference>
<evidence type="ECO:0000256" key="5">
    <source>
        <dbReference type="SAM" id="SignalP"/>
    </source>
</evidence>
<dbReference type="GO" id="GO:0005975">
    <property type="term" value="P:carbohydrate metabolic process"/>
    <property type="evidence" value="ECO:0007669"/>
    <property type="project" value="InterPro"/>
</dbReference>
<comment type="caution">
    <text evidence="6">The sequence shown here is derived from an EMBL/GenBank/DDBJ whole genome shotgun (WGS) entry which is preliminary data.</text>
</comment>
<keyword evidence="2" id="KW-0378">Hydrolase</keyword>
<dbReference type="InterPro" id="IPR001360">
    <property type="entry name" value="Glyco_hydro_1"/>
</dbReference>
<comment type="similarity">
    <text evidence="1 4">Belongs to the glycosyl hydrolase 1 family.</text>
</comment>
<dbReference type="SUPFAM" id="SSF51445">
    <property type="entry name" value="(Trans)glycosidases"/>
    <property type="match status" value="1"/>
</dbReference>
<dbReference type="PRINTS" id="PR00131">
    <property type="entry name" value="GLHYDRLASE1"/>
</dbReference>
<dbReference type="Pfam" id="PF00232">
    <property type="entry name" value="Glyco_hydro_1"/>
    <property type="match status" value="1"/>
</dbReference>
<evidence type="ECO:0000313" key="7">
    <source>
        <dbReference type="Proteomes" id="UP000825935"/>
    </source>
</evidence>
<dbReference type="FunFam" id="3.20.20.80:FF:000041">
    <property type="entry name" value="Beta-glucosidase 7"/>
    <property type="match status" value="1"/>
</dbReference>
<dbReference type="EMBL" id="CM035429">
    <property type="protein sequence ID" value="KAH7299284.1"/>
    <property type="molecule type" value="Genomic_DNA"/>
</dbReference>
<evidence type="ECO:0000313" key="6">
    <source>
        <dbReference type="EMBL" id="KAH7299284.1"/>
    </source>
</evidence>
<dbReference type="OrthoDB" id="65569at2759"/>
<name>A0A8T2RU61_CERRI</name>
<evidence type="ECO:0000256" key="1">
    <source>
        <dbReference type="ARBA" id="ARBA00010838"/>
    </source>
</evidence>
<dbReference type="Proteomes" id="UP000825935">
    <property type="component" value="Chromosome 24"/>
</dbReference>
<dbReference type="PANTHER" id="PTHR10353:SF36">
    <property type="entry name" value="LP05116P"/>
    <property type="match status" value="1"/>
</dbReference>
<dbReference type="PANTHER" id="PTHR10353">
    <property type="entry name" value="GLYCOSYL HYDROLASE"/>
    <property type="match status" value="1"/>
</dbReference>
<dbReference type="InterPro" id="IPR017853">
    <property type="entry name" value="GH"/>
</dbReference>
<protein>
    <recommendedName>
        <fullName evidence="8">Beta-glucosidase</fullName>
    </recommendedName>
</protein>
<proteinExistence type="inferred from homology"/>
<gene>
    <name evidence="6" type="ORF">KP509_24G003600</name>
</gene>
<dbReference type="AlphaFoldDB" id="A0A8T2RU61"/>
<keyword evidence="5" id="KW-0732">Signal</keyword>